<keyword evidence="2" id="KW-0106">Calcium</keyword>
<dbReference type="AlphaFoldDB" id="A0A7I6J1F4"/>
<dbReference type="InterPro" id="IPR018247">
    <property type="entry name" value="EF_Hand_1_Ca_BS"/>
</dbReference>
<evidence type="ECO:0000256" key="3">
    <source>
        <dbReference type="ARBA" id="ARBA00023179"/>
    </source>
</evidence>
<dbReference type="Gene3D" id="1.10.238.10">
    <property type="entry name" value="EF-hand"/>
    <property type="match status" value="2"/>
</dbReference>
<name>A0A7I6J1F4_HALDI</name>
<feature type="domain" description="EF-hand" evidence="4">
    <location>
        <begin position="82"/>
        <end position="117"/>
    </location>
</feature>
<dbReference type="GO" id="GO:0005509">
    <property type="term" value="F:calcium ion binding"/>
    <property type="evidence" value="ECO:0007669"/>
    <property type="project" value="InterPro"/>
</dbReference>
<accession>A0A7I6J1F4</accession>
<protein>
    <submittedName>
        <fullName evidence="5">Troponin C</fullName>
    </submittedName>
</protein>
<evidence type="ECO:0000256" key="2">
    <source>
        <dbReference type="ARBA" id="ARBA00022837"/>
    </source>
</evidence>
<evidence type="ECO:0000256" key="1">
    <source>
        <dbReference type="ARBA" id="ARBA00022737"/>
    </source>
</evidence>
<keyword evidence="1" id="KW-0677">Repeat</keyword>
<sequence length="150" mass="16946">MTEFKVTEKQFSDAAQTFALFDKKGRGSVSTKDIGSVFKGLGLQVDEETLKGWTDDLDEEATGAIDFDQFKQIFELKLRQDEDERELRDAFRVLDKNHKGTIGVDDLKWILKSLGDDLSDEEIEAMITETDTDGSGTVDYEEFKNLMTSA</sequence>
<evidence type="ECO:0000313" key="5">
    <source>
        <dbReference type="EMBL" id="ARR97158.1"/>
    </source>
</evidence>
<dbReference type="InterPro" id="IPR050230">
    <property type="entry name" value="CALM/Myosin/TropC-like"/>
</dbReference>
<dbReference type="PANTHER" id="PTHR23048">
    <property type="entry name" value="MYOSIN LIGHT CHAIN 1, 3"/>
    <property type="match status" value="1"/>
</dbReference>
<dbReference type="InterPro" id="IPR002048">
    <property type="entry name" value="EF_hand_dom"/>
</dbReference>
<dbReference type="InterPro" id="IPR011992">
    <property type="entry name" value="EF-hand-dom_pair"/>
</dbReference>
<dbReference type="PROSITE" id="PS50222">
    <property type="entry name" value="EF_HAND_2"/>
    <property type="match status" value="3"/>
</dbReference>
<feature type="domain" description="EF-hand" evidence="4">
    <location>
        <begin position="9"/>
        <end position="44"/>
    </location>
</feature>
<dbReference type="SUPFAM" id="SSF47473">
    <property type="entry name" value="EF-hand"/>
    <property type="match status" value="1"/>
</dbReference>
<dbReference type="FunFam" id="1.10.238.10:FF:000001">
    <property type="entry name" value="Calmodulin 1"/>
    <property type="match status" value="1"/>
</dbReference>
<dbReference type="PROSITE" id="PS00018">
    <property type="entry name" value="EF_HAND_1"/>
    <property type="match status" value="1"/>
</dbReference>
<organism evidence="5">
    <name type="scientific">Haliotis discus discus</name>
    <name type="common">disc abalone</name>
    <dbReference type="NCBI Taxonomy" id="91233"/>
    <lineage>
        <taxon>Eukaryota</taxon>
        <taxon>Metazoa</taxon>
        <taxon>Spiralia</taxon>
        <taxon>Lophotrochozoa</taxon>
        <taxon>Mollusca</taxon>
        <taxon>Gastropoda</taxon>
        <taxon>Vetigastropoda</taxon>
        <taxon>Lepetellida</taxon>
        <taxon>Haliotoidea</taxon>
        <taxon>Haliotidae</taxon>
        <taxon>Haliotis</taxon>
    </lineage>
</organism>
<keyword evidence="3" id="KW-0514">Muscle protein</keyword>
<dbReference type="SMART" id="SM00054">
    <property type="entry name" value="EFh"/>
    <property type="match status" value="4"/>
</dbReference>
<dbReference type="Pfam" id="PF13499">
    <property type="entry name" value="EF-hand_7"/>
    <property type="match status" value="2"/>
</dbReference>
<reference evidence="5" key="1">
    <citation type="submission" date="2016-10" db="EMBL/GenBank/DDBJ databases">
        <authorList>
            <person name="Bathige S.D.N.K."/>
            <person name="Lee S."/>
            <person name="Lee J."/>
        </authorList>
    </citation>
    <scope>NUCLEOTIDE SEQUENCE</scope>
</reference>
<dbReference type="CDD" id="cd00051">
    <property type="entry name" value="EFh"/>
    <property type="match status" value="1"/>
</dbReference>
<dbReference type="GO" id="GO:0016460">
    <property type="term" value="C:myosin II complex"/>
    <property type="evidence" value="ECO:0007669"/>
    <property type="project" value="TreeGrafter"/>
</dbReference>
<dbReference type="EMBL" id="KY022640">
    <property type="protein sequence ID" value="ARR97158.1"/>
    <property type="molecule type" value="mRNA"/>
</dbReference>
<proteinExistence type="evidence at transcript level"/>
<evidence type="ECO:0000259" key="4">
    <source>
        <dbReference type="PROSITE" id="PS50222"/>
    </source>
</evidence>
<dbReference type="PANTHER" id="PTHR23048:SF0">
    <property type="entry name" value="CALMODULIN LIKE 3"/>
    <property type="match status" value="1"/>
</dbReference>
<feature type="domain" description="EF-hand" evidence="4">
    <location>
        <begin position="118"/>
        <end position="150"/>
    </location>
</feature>